<dbReference type="GO" id="GO:0016787">
    <property type="term" value="F:hydrolase activity"/>
    <property type="evidence" value="ECO:0007669"/>
    <property type="project" value="UniProtKB-KW"/>
</dbReference>
<dbReference type="InterPro" id="IPR050272">
    <property type="entry name" value="Isochorismatase-like_hydrls"/>
</dbReference>
<evidence type="ECO:0000256" key="1">
    <source>
        <dbReference type="ARBA" id="ARBA00022801"/>
    </source>
</evidence>
<accession>A0AAE9YM21</accession>
<dbReference type="InterPro" id="IPR000868">
    <property type="entry name" value="Isochorismatase-like_dom"/>
</dbReference>
<gene>
    <name evidence="3" type="ORF">SG35_017220</name>
</gene>
<evidence type="ECO:0000313" key="3">
    <source>
        <dbReference type="EMBL" id="WDD97093.1"/>
    </source>
</evidence>
<dbReference type="AlphaFoldDB" id="A0AAE9YM21"/>
<keyword evidence="4" id="KW-1185">Reference proteome</keyword>
<dbReference type="Pfam" id="PF00857">
    <property type="entry name" value="Isochorismatase"/>
    <property type="match status" value="1"/>
</dbReference>
<dbReference type="Proteomes" id="UP000032568">
    <property type="component" value="Chromosome"/>
</dbReference>
<dbReference type="SUPFAM" id="SSF52499">
    <property type="entry name" value="Isochorismatase-like hydrolases"/>
    <property type="match status" value="1"/>
</dbReference>
<evidence type="ECO:0000259" key="2">
    <source>
        <dbReference type="Pfam" id="PF00857"/>
    </source>
</evidence>
<dbReference type="RefSeq" id="WP_044831712.1">
    <property type="nucleotide sequence ID" value="NZ_CP059735.1"/>
</dbReference>
<keyword evidence="1 3" id="KW-0378">Hydrolase</keyword>
<sequence>MNENVISYPLNAKTALVFIEFQNEWLSGQGKLRKLLIEDEAAFVSAITRGKTLLQKGRDTDAMIIHVCLRPDAGYRVFGQAKYGLRAAIPNAQTWQHEMADIHDDFMPQPGEIVINERTGASAFAGSMLDSVLRNNHIDTLYLAGFASHVCVESTLRQGHDIGYNMCVVTDATAAFNAQQQDYFETQILPHFGKGIKTADISER</sequence>
<reference evidence="3 4" key="2">
    <citation type="journal article" date="2022" name="Mar. Drugs">
        <title>Bioassay-Guided Fractionation Leads to the Detection of Cholic Acid Generated by the Rare Thalassomonas sp.</title>
        <authorList>
            <person name="Pheiffer F."/>
            <person name="Schneider Y.K."/>
            <person name="Hansen E.H."/>
            <person name="Andersen J.H."/>
            <person name="Isaksson J."/>
            <person name="Busche T."/>
            <person name="R C."/>
            <person name="Kalinowski J."/>
            <person name="Zyl L.V."/>
            <person name="Trindade M."/>
        </authorList>
    </citation>
    <scope>NUCLEOTIDE SEQUENCE [LARGE SCALE GENOMIC DNA]</scope>
    <source>
        <strain evidence="3 4">A5K-106</strain>
    </source>
</reference>
<reference evidence="3 4" key="1">
    <citation type="journal article" date="2015" name="Genome Announc.">
        <title>Draft Genome Sequences of Marine Isolates of Thalassomonas viridans and Thalassomonas actiniarum.</title>
        <authorList>
            <person name="Olonade I."/>
            <person name="van Zyl L.J."/>
            <person name="Trindade M."/>
        </authorList>
    </citation>
    <scope>NUCLEOTIDE SEQUENCE [LARGE SCALE GENOMIC DNA]</scope>
    <source>
        <strain evidence="3 4">A5K-106</strain>
    </source>
</reference>
<proteinExistence type="predicted"/>
<dbReference type="Gene3D" id="3.40.50.850">
    <property type="entry name" value="Isochorismatase-like"/>
    <property type="match status" value="1"/>
</dbReference>
<dbReference type="PANTHER" id="PTHR43540">
    <property type="entry name" value="PEROXYUREIDOACRYLATE/UREIDOACRYLATE AMIDOHYDROLASE-RELATED"/>
    <property type="match status" value="1"/>
</dbReference>
<organism evidence="3 4">
    <name type="scientific">Thalassomonas actiniarum</name>
    <dbReference type="NCBI Taxonomy" id="485447"/>
    <lineage>
        <taxon>Bacteria</taxon>
        <taxon>Pseudomonadati</taxon>
        <taxon>Pseudomonadota</taxon>
        <taxon>Gammaproteobacteria</taxon>
        <taxon>Alteromonadales</taxon>
        <taxon>Colwelliaceae</taxon>
        <taxon>Thalassomonas</taxon>
    </lineage>
</organism>
<feature type="domain" description="Isochorismatase-like" evidence="2">
    <location>
        <begin position="14"/>
        <end position="199"/>
    </location>
</feature>
<dbReference type="PANTHER" id="PTHR43540:SF16">
    <property type="entry name" value="ISOCHORISMATASE-LIKE DOMAIN-CONTAINING PROTEIN"/>
    <property type="match status" value="1"/>
</dbReference>
<name>A0AAE9YM21_9GAMM</name>
<dbReference type="KEGG" id="tact:SG35_017220"/>
<evidence type="ECO:0000313" key="4">
    <source>
        <dbReference type="Proteomes" id="UP000032568"/>
    </source>
</evidence>
<dbReference type="CDD" id="cd00431">
    <property type="entry name" value="cysteine_hydrolases"/>
    <property type="match status" value="1"/>
</dbReference>
<dbReference type="InterPro" id="IPR036380">
    <property type="entry name" value="Isochorismatase-like_sf"/>
</dbReference>
<dbReference type="EMBL" id="CP059735">
    <property type="protein sequence ID" value="WDD97093.1"/>
    <property type="molecule type" value="Genomic_DNA"/>
</dbReference>
<protein>
    <submittedName>
        <fullName evidence="3">Cysteine hydrolase</fullName>
    </submittedName>
</protein>